<feature type="compositionally biased region" description="Basic residues" evidence="1">
    <location>
        <begin position="292"/>
        <end position="306"/>
    </location>
</feature>
<feature type="compositionally biased region" description="Polar residues" evidence="1">
    <location>
        <begin position="159"/>
        <end position="169"/>
    </location>
</feature>
<feature type="region of interest" description="Disordered" evidence="1">
    <location>
        <begin position="211"/>
        <end position="243"/>
    </location>
</feature>
<feature type="region of interest" description="Disordered" evidence="1">
    <location>
        <begin position="349"/>
        <end position="370"/>
    </location>
</feature>
<evidence type="ECO:0000313" key="2">
    <source>
        <dbReference type="EMBL" id="THU97775.1"/>
    </source>
</evidence>
<feature type="region of interest" description="Disordered" evidence="1">
    <location>
        <begin position="1"/>
        <end position="36"/>
    </location>
</feature>
<protein>
    <submittedName>
        <fullName evidence="2">Uncharacterized protein</fullName>
    </submittedName>
</protein>
<gene>
    <name evidence="2" type="ORF">K435DRAFT_796258</name>
</gene>
<name>A0A4V4HG80_DENBC</name>
<feature type="region of interest" description="Disordered" evidence="1">
    <location>
        <begin position="287"/>
        <end position="306"/>
    </location>
</feature>
<dbReference type="AlphaFoldDB" id="A0A4V4HG80"/>
<sequence length="412" mass="45435">MSGLQQSADDFRRRGSLPTDTLSRSDSVKTRDIQDRSFLSLDLAETQSFKSVKRTEDIRTSDLSKSPQQSPLRLRSSRDSLRTIPSPKPIPSVILPQVPSSPPRLVSITNTAPTFKFPLSSSPSNKSPKSFMPTTTVAGPSTVPKIIAPVATAPFSVPPQRSNSTATWKSSSTVSTRYRRTRRSDALARLEGRTRGPVAYKKRFSVGSKKNFMSMSDDEEEQEDEGDVDGDDEYGFGSGESSDDGFVDLPIDFSSSFVSPRTSLHGGRALSLFPDDDEDVVIPRSPALGGHHQNHHHHHHHHHHHRRFFSWGKTSSVRSKRSQSQSVVSRFPTVTANTSMTDAAAAVAPGRYVKSSSASPPSQRRRRSRTVTMFPLTSFIDLKGDAVGSKENVPVVDEEWGWRSFIEISSLS</sequence>
<dbReference type="EMBL" id="ML179149">
    <property type="protein sequence ID" value="THU97775.1"/>
    <property type="molecule type" value="Genomic_DNA"/>
</dbReference>
<keyword evidence="3" id="KW-1185">Reference proteome</keyword>
<evidence type="ECO:0000313" key="3">
    <source>
        <dbReference type="Proteomes" id="UP000297245"/>
    </source>
</evidence>
<feature type="compositionally biased region" description="Basic and acidic residues" evidence="1">
    <location>
        <begin position="53"/>
        <end position="62"/>
    </location>
</feature>
<dbReference type="OrthoDB" id="3260393at2759"/>
<feature type="compositionally biased region" description="Acidic residues" evidence="1">
    <location>
        <begin position="216"/>
        <end position="234"/>
    </location>
</feature>
<feature type="region of interest" description="Disordered" evidence="1">
    <location>
        <begin position="116"/>
        <end position="141"/>
    </location>
</feature>
<feature type="region of interest" description="Disordered" evidence="1">
    <location>
        <begin position="50"/>
        <end position="100"/>
    </location>
</feature>
<feature type="compositionally biased region" description="Low complexity" evidence="1">
    <location>
        <begin position="116"/>
        <end position="131"/>
    </location>
</feature>
<organism evidence="2 3">
    <name type="scientific">Dendrothele bispora (strain CBS 962.96)</name>
    <dbReference type="NCBI Taxonomy" id="1314807"/>
    <lineage>
        <taxon>Eukaryota</taxon>
        <taxon>Fungi</taxon>
        <taxon>Dikarya</taxon>
        <taxon>Basidiomycota</taxon>
        <taxon>Agaricomycotina</taxon>
        <taxon>Agaricomycetes</taxon>
        <taxon>Agaricomycetidae</taxon>
        <taxon>Agaricales</taxon>
        <taxon>Agaricales incertae sedis</taxon>
        <taxon>Dendrothele</taxon>
    </lineage>
</organism>
<feature type="region of interest" description="Disordered" evidence="1">
    <location>
        <begin position="154"/>
        <end position="185"/>
    </location>
</feature>
<reference evidence="2 3" key="1">
    <citation type="journal article" date="2019" name="Nat. Ecol. Evol.">
        <title>Megaphylogeny resolves global patterns of mushroom evolution.</title>
        <authorList>
            <person name="Varga T."/>
            <person name="Krizsan K."/>
            <person name="Foldi C."/>
            <person name="Dima B."/>
            <person name="Sanchez-Garcia M."/>
            <person name="Sanchez-Ramirez S."/>
            <person name="Szollosi G.J."/>
            <person name="Szarkandi J.G."/>
            <person name="Papp V."/>
            <person name="Albert L."/>
            <person name="Andreopoulos W."/>
            <person name="Angelini C."/>
            <person name="Antonin V."/>
            <person name="Barry K.W."/>
            <person name="Bougher N.L."/>
            <person name="Buchanan P."/>
            <person name="Buyck B."/>
            <person name="Bense V."/>
            <person name="Catcheside P."/>
            <person name="Chovatia M."/>
            <person name="Cooper J."/>
            <person name="Damon W."/>
            <person name="Desjardin D."/>
            <person name="Finy P."/>
            <person name="Geml J."/>
            <person name="Haridas S."/>
            <person name="Hughes K."/>
            <person name="Justo A."/>
            <person name="Karasinski D."/>
            <person name="Kautmanova I."/>
            <person name="Kiss B."/>
            <person name="Kocsube S."/>
            <person name="Kotiranta H."/>
            <person name="LaButti K.M."/>
            <person name="Lechner B.E."/>
            <person name="Liimatainen K."/>
            <person name="Lipzen A."/>
            <person name="Lukacs Z."/>
            <person name="Mihaltcheva S."/>
            <person name="Morgado L.N."/>
            <person name="Niskanen T."/>
            <person name="Noordeloos M.E."/>
            <person name="Ohm R.A."/>
            <person name="Ortiz-Santana B."/>
            <person name="Ovrebo C."/>
            <person name="Racz N."/>
            <person name="Riley R."/>
            <person name="Savchenko A."/>
            <person name="Shiryaev A."/>
            <person name="Soop K."/>
            <person name="Spirin V."/>
            <person name="Szebenyi C."/>
            <person name="Tomsovsky M."/>
            <person name="Tulloss R.E."/>
            <person name="Uehling J."/>
            <person name="Grigoriev I.V."/>
            <person name="Vagvolgyi C."/>
            <person name="Papp T."/>
            <person name="Martin F.M."/>
            <person name="Miettinen O."/>
            <person name="Hibbett D.S."/>
            <person name="Nagy L.G."/>
        </authorList>
    </citation>
    <scope>NUCLEOTIDE SEQUENCE [LARGE SCALE GENOMIC DNA]</scope>
    <source>
        <strain evidence="2 3">CBS 962.96</strain>
    </source>
</reference>
<evidence type="ECO:0000256" key="1">
    <source>
        <dbReference type="SAM" id="MobiDB-lite"/>
    </source>
</evidence>
<accession>A0A4V4HG80</accession>
<proteinExistence type="predicted"/>
<dbReference type="Proteomes" id="UP000297245">
    <property type="component" value="Unassembled WGS sequence"/>
</dbReference>
<feature type="compositionally biased region" description="Basic and acidic residues" evidence="1">
    <location>
        <begin position="26"/>
        <end position="35"/>
    </location>
</feature>